<dbReference type="NCBIfam" id="TIGR00254">
    <property type="entry name" value="GGDEF"/>
    <property type="match status" value="1"/>
</dbReference>
<protein>
    <recommendedName>
        <fullName evidence="1">diguanylate cyclase</fullName>
        <ecNumber evidence="1">2.7.7.65</ecNumber>
    </recommendedName>
</protein>
<feature type="domain" description="GGDEF" evidence="3">
    <location>
        <begin position="208"/>
        <end position="343"/>
    </location>
</feature>
<dbReference type="FunFam" id="3.30.70.270:FF:000001">
    <property type="entry name" value="Diguanylate cyclase domain protein"/>
    <property type="match status" value="1"/>
</dbReference>
<dbReference type="Proteomes" id="UP000199415">
    <property type="component" value="Unassembled WGS sequence"/>
</dbReference>
<dbReference type="SMART" id="SM00267">
    <property type="entry name" value="GGDEF"/>
    <property type="match status" value="1"/>
</dbReference>
<dbReference type="SUPFAM" id="SSF55073">
    <property type="entry name" value="Nucleotide cyclase"/>
    <property type="match status" value="1"/>
</dbReference>
<dbReference type="EC" id="2.7.7.65" evidence="1"/>
<dbReference type="STRING" id="1082479.SAMN05216241_109101"/>
<dbReference type="InterPro" id="IPR050469">
    <property type="entry name" value="Diguanylate_Cyclase"/>
</dbReference>
<dbReference type="PROSITE" id="PS50887">
    <property type="entry name" value="GGDEF"/>
    <property type="match status" value="1"/>
</dbReference>
<dbReference type="InterPro" id="IPR000160">
    <property type="entry name" value="GGDEF_dom"/>
</dbReference>
<dbReference type="CDD" id="cd01949">
    <property type="entry name" value="GGDEF"/>
    <property type="match status" value="1"/>
</dbReference>
<sequence length="348" mass="38533">MSSERCDSGTHAIAETALARMKALGIPATPENYQVWYAYCAGTHPDLSRALDVLVSNRDTFTEERNAEIHARFFGGGGDQLSQVADTSHRLEQAISRILSALDEGGRESDATGRRIASLSGHLTGDSSLSVIQETVREIVRETRALLHRNQELEQRLHQSSREVESLRKDLEDTRRDAVTDGLTGIANRKLFDERLRDSMAAAMEHGTRLTIALADIDHFKQFNDQYGHDVGDEVLKLVARHLREQIKGRDTAARFGGEEFALILPETRLHDGGKLADRIRAGLAGHSLTSRTTHRRYGRITLSAGVAEYRYGEPLDQLVRRVDDALYAAKHRGRNCVVAEDGSVAGA</sequence>
<evidence type="ECO:0000259" key="3">
    <source>
        <dbReference type="PROSITE" id="PS50887"/>
    </source>
</evidence>
<keyword evidence="5" id="KW-1185">Reference proteome</keyword>
<organism evidence="4 5">
    <name type="scientific">Limimonas halophila</name>
    <dbReference type="NCBI Taxonomy" id="1082479"/>
    <lineage>
        <taxon>Bacteria</taxon>
        <taxon>Pseudomonadati</taxon>
        <taxon>Pseudomonadota</taxon>
        <taxon>Alphaproteobacteria</taxon>
        <taxon>Rhodospirillales</taxon>
        <taxon>Rhodovibrionaceae</taxon>
        <taxon>Limimonas</taxon>
    </lineage>
</organism>
<dbReference type="GO" id="GO:0052621">
    <property type="term" value="F:diguanylate cyclase activity"/>
    <property type="evidence" value="ECO:0007669"/>
    <property type="project" value="UniProtKB-EC"/>
</dbReference>
<dbReference type="InterPro" id="IPR029787">
    <property type="entry name" value="Nucleotide_cyclase"/>
</dbReference>
<dbReference type="EMBL" id="FNCE01000009">
    <property type="protein sequence ID" value="SDG35136.1"/>
    <property type="molecule type" value="Genomic_DNA"/>
</dbReference>
<accession>A0A1G7TII2</accession>
<dbReference type="GO" id="GO:0005886">
    <property type="term" value="C:plasma membrane"/>
    <property type="evidence" value="ECO:0007669"/>
    <property type="project" value="TreeGrafter"/>
</dbReference>
<feature type="coiled-coil region" evidence="2">
    <location>
        <begin position="136"/>
        <end position="177"/>
    </location>
</feature>
<dbReference type="AlphaFoldDB" id="A0A1G7TII2"/>
<gene>
    <name evidence="4" type="ORF">SAMN05216241_109101</name>
</gene>
<evidence type="ECO:0000256" key="1">
    <source>
        <dbReference type="ARBA" id="ARBA00012528"/>
    </source>
</evidence>
<keyword evidence="2" id="KW-0175">Coiled coil</keyword>
<evidence type="ECO:0000313" key="5">
    <source>
        <dbReference type="Proteomes" id="UP000199415"/>
    </source>
</evidence>
<dbReference type="OrthoDB" id="9812260at2"/>
<dbReference type="InterPro" id="IPR043128">
    <property type="entry name" value="Rev_trsase/Diguanyl_cyclase"/>
</dbReference>
<dbReference type="Pfam" id="PF00990">
    <property type="entry name" value="GGDEF"/>
    <property type="match status" value="1"/>
</dbReference>
<proteinExistence type="predicted"/>
<dbReference type="Gene3D" id="3.30.70.270">
    <property type="match status" value="1"/>
</dbReference>
<evidence type="ECO:0000256" key="2">
    <source>
        <dbReference type="SAM" id="Coils"/>
    </source>
</evidence>
<dbReference type="PANTHER" id="PTHR45138:SF2">
    <property type="entry name" value="DIGUANYLATE CYCLASE VDCA"/>
    <property type="match status" value="1"/>
</dbReference>
<name>A0A1G7TII2_9PROT</name>
<dbReference type="RefSeq" id="WP_090021037.1">
    <property type="nucleotide sequence ID" value="NZ_FNCE01000009.1"/>
</dbReference>
<dbReference type="PANTHER" id="PTHR45138">
    <property type="entry name" value="REGULATORY COMPONENTS OF SENSORY TRANSDUCTION SYSTEM"/>
    <property type="match status" value="1"/>
</dbReference>
<reference evidence="4 5" key="1">
    <citation type="submission" date="2016-10" db="EMBL/GenBank/DDBJ databases">
        <authorList>
            <person name="de Groot N.N."/>
        </authorList>
    </citation>
    <scope>NUCLEOTIDE SEQUENCE [LARGE SCALE GENOMIC DNA]</scope>
    <source>
        <strain evidence="4 5">DSM 25584</strain>
    </source>
</reference>
<dbReference type="GO" id="GO:0043709">
    <property type="term" value="P:cell adhesion involved in single-species biofilm formation"/>
    <property type="evidence" value="ECO:0007669"/>
    <property type="project" value="TreeGrafter"/>
</dbReference>
<dbReference type="GO" id="GO:1902201">
    <property type="term" value="P:negative regulation of bacterial-type flagellum-dependent cell motility"/>
    <property type="evidence" value="ECO:0007669"/>
    <property type="project" value="TreeGrafter"/>
</dbReference>
<evidence type="ECO:0000313" key="4">
    <source>
        <dbReference type="EMBL" id="SDG35136.1"/>
    </source>
</evidence>